<organism evidence="1 2">
    <name type="scientific">Sulfitobacter guttiformis</name>
    <dbReference type="NCBI Taxonomy" id="74349"/>
    <lineage>
        <taxon>Bacteria</taxon>
        <taxon>Pseudomonadati</taxon>
        <taxon>Pseudomonadota</taxon>
        <taxon>Alphaproteobacteria</taxon>
        <taxon>Rhodobacterales</taxon>
        <taxon>Roseobacteraceae</taxon>
        <taxon>Sulfitobacter</taxon>
    </lineage>
</organism>
<dbReference type="AlphaFoldDB" id="A0A420DI15"/>
<protein>
    <submittedName>
        <fullName evidence="1">Uncharacterized protein</fullName>
    </submittedName>
</protein>
<gene>
    <name evidence="1" type="ORF">C8N30_2974</name>
</gene>
<proteinExistence type="predicted"/>
<dbReference type="STRING" id="1443111.Z949_1544"/>
<dbReference type="EMBL" id="RAQK01000002">
    <property type="protein sequence ID" value="RKE93873.1"/>
    <property type="molecule type" value="Genomic_DNA"/>
</dbReference>
<keyword evidence="2" id="KW-1185">Reference proteome</keyword>
<evidence type="ECO:0000313" key="1">
    <source>
        <dbReference type="EMBL" id="RKE93873.1"/>
    </source>
</evidence>
<name>A0A420DI15_9RHOB</name>
<evidence type="ECO:0000313" key="2">
    <source>
        <dbReference type="Proteomes" id="UP000284407"/>
    </source>
</evidence>
<dbReference type="Proteomes" id="UP000284407">
    <property type="component" value="Unassembled WGS sequence"/>
</dbReference>
<accession>A0A420DI15</accession>
<sequence length="41" mass="4730">MLAQTYVNVRCSQERACKKQGLFLIKAMPYPVLDVKSVDER</sequence>
<comment type="caution">
    <text evidence="1">The sequence shown here is derived from an EMBL/GenBank/DDBJ whole genome shotgun (WGS) entry which is preliminary data.</text>
</comment>
<reference evidence="1 2" key="1">
    <citation type="submission" date="2018-09" db="EMBL/GenBank/DDBJ databases">
        <title>Genomic Encyclopedia of Archaeal and Bacterial Type Strains, Phase II (KMG-II): from individual species to whole genera.</title>
        <authorList>
            <person name="Goeker M."/>
        </authorList>
    </citation>
    <scope>NUCLEOTIDE SEQUENCE [LARGE SCALE GENOMIC DNA]</scope>
    <source>
        <strain evidence="1 2">DSM 11458</strain>
    </source>
</reference>